<accession>A0ABW4J757</accession>
<evidence type="ECO:0000256" key="4">
    <source>
        <dbReference type="ARBA" id="ARBA00022692"/>
    </source>
</evidence>
<dbReference type="InterPro" id="IPR036259">
    <property type="entry name" value="MFS_trans_sf"/>
</dbReference>
<feature type="transmembrane region" description="Helical" evidence="7">
    <location>
        <begin position="134"/>
        <end position="154"/>
    </location>
</feature>
<dbReference type="PANTHER" id="PTHR23514">
    <property type="entry name" value="BYPASS OF STOP CODON PROTEIN 6"/>
    <property type="match status" value="1"/>
</dbReference>
<dbReference type="InterPro" id="IPR005829">
    <property type="entry name" value="Sugar_transporter_CS"/>
</dbReference>
<protein>
    <submittedName>
        <fullName evidence="9">MFS transporter</fullName>
    </submittedName>
</protein>
<name>A0ABW4J757_9LACO</name>
<feature type="transmembrane region" description="Helical" evidence="7">
    <location>
        <begin position="12"/>
        <end position="31"/>
    </location>
</feature>
<feature type="domain" description="Major facilitator superfamily (MFS) profile" evidence="8">
    <location>
        <begin position="9"/>
        <end position="389"/>
    </location>
</feature>
<evidence type="ECO:0000256" key="3">
    <source>
        <dbReference type="ARBA" id="ARBA00022448"/>
    </source>
</evidence>
<feature type="transmembrane region" description="Helical" evidence="7">
    <location>
        <begin position="43"/>
        <end position="62"/>
    </location>
</feature>
<feature type="transmembrane region" description="Helical" evidence="7">
    <location>
        <begin position="97"/>
        <end position="113"/>
    </location>
</feature>
<feature type="transmembrane region" description="Helical" evidence="7">
    <location>
        <begin position="74"/>
        <end position="91"/>
    </location>
</feature>
<evidence type="ECO:0000313" key="9">
    <source>
        <dbReference type="EMBL" id="MFD1671773.1"/>
    </source>
</evidence>
<dbReference type="SUPFAM" id="SSF103473">
    <property type="entry name" value="MFS general substrate transporter"/>
    <property type="match status" value="1"/>
</dbReference>
<dbReference type="Proteomes" id="UP001597267">
    <property type="component" value="Unassembled WGS sequence"/>
</dbReference>
<feature type="transmembrane region" description="Helical" evidence="7">
    <location>
        <begin position="210"/>
        <end position="229"/>
    </location>
</feature>
<dbReference type="InterPro" id="IPR020846">
    <property type="entry name" value="MFS_dom"/>
</dbReference>
<comment type="caution">
    <text evidence="9">The sequence shown here is derived from an EMBL/GenBank/DDBJ whole genome shotgun (WGS) entry which is preliminary data.</text>
</comment>
<feature type="transmembrane region" description="Helical" evidence="7">
    <location>
        <begin position="249"/>
        <end position="271"/>
    </location>
</feature>
<evidence type="ECO:0000256" key="2">
    <source>
        <dbReference type="ARBA" id="ARBA00008335"/>
    </source>
</evidence>
<proteinExistence type="inferred from homology"/>
<feature type="transmembrane region" description="Helical" evidence="7">
    <location>
        <begin position="338"/>
        <end position="359"/>
    </location>
</feature>
<comment type="similarity">
    <text evidence="2">Belongs to the major facilitator superfamily.</text>
</comment>
<dbReference type="EMBL" id="JBHTOP010000022">
    <property type="protein sequence ID" value="MFD1671773.1"/>
    <property type="molecule type" value="Genomic_DNA"/>
</dbReference>
<feature type="transmembrane region" description="Helical" evidence="7">
    <location>
        <begin position="160"/>
        <end position="179"/>
    </location>
</feature>
<organism evidence="9 10">
    <name type="scientific">Agrilactobacillus yilanensis</name>
    <dbReference type="NCBI Taxonomy" id="2485997"/>
    <lineage>
        <taxon>Bacteria</taxon>
        <taxon>Bacillati</taxon>
        <taxon>Bacillota</taxon>
        <taxon>Bacilli</taxon>
        <taxon>Lactobacillales</taxon>
        <taxon>Lactobacillaceae</taxon>
        <taxon>Agrilactobacillus</taxon>
    </lineage>
</organism>
<dbReference type="Gene3D" id="1.20.1250.20">
    <property type="entry name" value="MFS general substrate transporter like domains"/>
    <property type="match status" value="2"/>
</dbReference>
<dbReference type="PANTHER" id="PTHR23514:SF3">
    <property type="entry name" value="BYPASS OF STOP CODON PROTEIN 6"/>
    <property type="match status" value="1"/>
</dbReference>
<evidence type="ECO:0000259" key="8">
    <source>
        <dbReference type="PROSITE" id="PS50850"/>
    </source>
</evidence>
<dbReference type="PROSITE" id="PS50850">
    <property type="entry name" value="MFS"/>
    <property type="match status" value="1"/>
</dbReference>
<evidence type="ECO:0000256" key="1">
    <source>
        <dbReference type="ARBA" id="ARBA00004651"/>
    </source>
</evidence>
<dbReference type="RefSeq" id="WP_125713824.1">
    <property type="nucleotide sequence ID" value="NZ_JBHTOP010000022.1"/>
</dbReference>
<feature type="transmembrane region" description="Helical" evidence="7">
    <location>
        <begin position="365"/>
        <end position="386"/>
    </location>
</feature>
<keyword evidence="5 7" id="KW-1133">Transmembrane helix</keyword>
<keyword evidence="3" id="KW-0813">Transport</keyword>
<reference evidence="10" key="1">
    <citation type="journal article" date="2019" name="Int. J. Syst. Evol. Microbiol.">
        <title>The Global Catalogue of Microorganisms (GCM) 10K type strain sequencing project: providing services to taxonomists for standard genome sequencing and annotation.</title>
        <authorList>
            <consortium name="The Broad Institute Genomics Platform"/>
            <consortium name="The Broad Institute Genome Sequencing Center for Infectious Disease"/>
            <person name="Wu L."/>
            <person name="Ma J."/>
        </authorList>
    </citation>
    <scope>NUCLEOTIDE SEQUENCE [LARGE SCALE GENOMIC DNA]</scope>
    <source>
        <strain evidence="10">CCM 8896</strain>
    </source>
</reference>
<sequence length="394" mass="43655">MERSERLRTSINLYINYLVHGMAIVILAQNMTALAQQWNATDAGVSFVISSLGIGRLLVLYISGVLSDKYGRKIFVELGILTYIPFFIGITLSPNMYVAYFFGILAGMANSFLDSGTYPALMELYPNNPTTANILIKAFASTGELILPILVTVIEHFNLWYGWSFIACTVIFIVNFMFISRDKFPKLSTVPKNKSEQKVKRQWTFSEKTNAVALTIYGYVSMSTFYLVSQWLTKYGQSVLNMNTAHARYLVSIYSVGSIVGVIVSAILTGLHIRSTRLMVIYTLISFITLMGISFILTPTILFVGSFVIGFSAAGGVMQIGLTIMSELFPDRKGLITGVYYTAGSISSFTIPIITGYLYKTSVRSIMLFDCFIAALGLLISIIIAINTRKIKLA</sequence>
<gene>
    <name evidence="9" type="ORF">ACFQ5M_06695</name>
</gene>
<dbReference type="InterPro" id="IPR011701">
    <property type="entry name" value="MFS"/>
</dbReference>
<dbReference type="InterPro" id="IPR051788">
    <property type="entry name" value="MFS_Transporter"/>
</dbReference>
<evidence type="ECO:0000256" key="6">
    <source>
        <dbReference type="ARBA" id="ARBA00023136"/>
    </source>
</evidence>
<evidence type="ECO:0000256" key="5">
    <source>
        <dbReference type="ARBA" id="ARBA00022989"/>
    </source>
</evidence>
<dbReference type="Pfam" id="PF07690">
    <property type="entry name" value="MFS_1"/>
    <property type="match status" value="1"/>
</dbReference>
<keyword evidence="4 7" id="KW-0812">Transmembrane</keyword>
<feature type="transmembrane region" description="Helical" evidence="7">
    <location>
        <begin position="303"/>
        <end position="326"/>
    </location>
</feature>
<evidence type="ECO:0000313" key="10">
    <source>
        <dbReference type="Proteomes" id="UP001597267"/>
    </source>
</evidence>
<feature type="transmembrane region" description="Helical" evidence="7">
    <location>
        <begin position="278"/>
        <end position="297"/>
    </location>
</feature>
<keyword evidence="6 7" id="KW-0472">Membrane</keyword>
<dbReference type="PROSITE" id="PS00216">
    <property type="entry name" value="SUGAR_TRANSPORT_1"/>
    <property type="match status" value="1"/>
</dbReference>
<comment type="subcellular location">
    <subcellularLocation>
        <location evidence="1">Cell membrane</location>
        <topology evidence="1">Multi-pass membrane protein</topology>
    </subcellularLocation>
</comment>
<keyword evidence="10" id="KW-1185">Reference proteome</keyword>
<evidence type="ECO:0000256" key="7">
    <source>
        <dbReference type="SAM" id="Phobius"/>
    </source>
</evidence>